<keyword evidence="2" id="KW-0808">Transferase</keyword>
<feature type="compositionally biased region" description="Basic and acidic residues" evidence="1">
    <location>
        <begin position="302"/>
        <end position="314"/>
    </location>
</feature>
<feature type="region of interest" description="Disordered" evidence="1">
    <location>
        <begin position="532"/>
        <end position="553"/>
    </location>
</feature>
<sequence length="886" mass="94558">MMEYAEHHLRPRHLLDKQVDRKSLWQAVCEQEAALADAILKANRQWKAAWIPERAVALYSHLSAQMHAGDIKAIGKKVLLVEGYLTQEQLRFLQCVADAVHCPYEEMNLLEYEIVECWKEGGGAQGPPATKIKLGSKPDVSAWISGPLASKLPEVLEYFDEVTYQPQALASPPYQLLVRSEVPFLGDKGRFESHILIEPVGQGRCRHTLEQTIEFKGLWGLGAVAKKLAKKSLQDTFDDLPGVIDKWLTFRQELLQTPKGRARLLAGRPHVEGVEWIDRQTAAVEGHKRGKAQHRHRRHGRQRADEAAAGKGRSDASGGGGAPKQGTPDVNPAARSPFDEAAAGAPASAPPSPPATATEPAVSGEERAGGAGGCGGAGGAEEFEDASEAHLHGEQSLGGTVWFSPATSLAPTASTEGTQPDAAAAAAVEPAAAVAGNEAVPPAAPAAQAEERRGAKGSEGGGSGGSVGGASESGYSAGSSEGSEEVEEHWGKTAPWRAYYQQHGVTPTRASHLLPDVLVERVIDLSGRRPVTVKKMGDGKGQQAGGAPAGRGRMRRMLGACSGRHSTAAEAAWLNTQQAAEEKRRNAWMTSPATQEAQKVVLSVVGVDCEAEIEQLLAELARLEKRYGPDSPAVPFVQNHLSQLYFCVGRYQEAVEASKVVQKCWIKLAGADSDMAAMTGLELGKALAAAGHPGDARDWLVQGLSVFNRLAMAQSQKVRSLAASIGQDRAAGRLDAEAWARARAALVDAQESKLKLDVSLYEAGFYGTLCGIMHNRFELQQGLSSQSQSSRANEFRTSEERMMETAFDGLLVTLVPGNCKVTYALRELSRAADMCKRQSRVRSALQSLHRRLANKASKVEKAAAAAAAAAHKRAAAAAAQQRGTNP</sequence>
<protein>
    <submittedName>
        <fullName evidence="2">Serine threonine kinase</fullName>
    </submittedName>
</protein>
<dbReference type="AlphaFoldDB" id="A0A2P6VII7"/>
<organism evidence="2 3">
    <name type="scientific">Micractinium conductrix</name>
    <dbReference type="NCBI Taxonomy" id="554055"/>
    <lineage>
        <taxon>Eukaryota</taxon>
        <taxon>Viridiplantae</taxon>
        <taxon>Chlorophyta</taxon>
        <taxon>core chlorophytes</taxon>
        <taxon>Trebouxiophyceae</taxon>
        <taxon>Chlorellales</taxon>
        <taxon>Chlorellaceae</taxon>
        <taxon>Chlorella clade</taxon>
        <taxon>Micractinium</taxon>
    </lineage>
</organism>
<feature type="compositionally biased region" description="Gly residues" evidence="1">
    <location>
        <begin position="369"/>
        <end position="379"/>
    </location>
</feature>
<feature type="compositionally biased region" description="Low complexity" evidence="1">
    <location>
        <begin position="436"/>
        <end position="448"/>
    </location>
</feature>
<reference evidence="2 3" key="1">
    <citation type="journal article" date="2018" name="Plant J.">
        <title>Genome sequences of Chlorella sorokiniana UTEX 1602 and Micractinium conductrix SAG 241.80: implications to maltose excretion by a green alga.</title>
        <authorList>
            <person name="Arriola M.B."/>
            <person name="Velmurugan N."/>
            <person name="Zhang Y."/>
            <person name="Plunkett M.H."/>
            <person name="Hondzo H."/>
            <person name="Barney B.M."/>
        </authorList>
    </citation>
    <scope>NUCLEOTIDE SEQUENCE [LARGE SCALE GENOMIC DNA]</scope>
    <source>
        <strain evidence="2 3">SAG 241.80</strain>
    </source>
</reference>
<dbReference type="EMBL" id="LHPF02000006">
    <property type="protein sequence ID" value="PSC73913.1"/>
    <property type="molecule type" value="Genomic_DNA"/>
</dbReference>
<dbReference type="GO" id="GO:0016301">
    <property type="term" value="F:kinase activity"/>
    <property type="evidence" value="ECO:0007669"/>
    <property type="project" value="UniProtKB-KW"/>
</dbReference>
<accession>A0A2P6VII7</accession>
<evidence type="ECO:0000313" key="3">
    <source>
        <dbReference type="Proteomes" id="UP000239649"/>
    </source>
</evidence>
<feature type="region of interest" description="Disordered" evidence="1">
    <location>
        <begin position="283"/>
        <end position="391"/>
    </location>
</feature>
<feature type="compositionally biased region" description="Gly residues" evidence="1">
    <location>
        <begin position="539"/>
        <end position="549"/>
    </location>
</feature>
<name>A0A2P6VII7_9CHLO</name>
<evidence type="ECO:0000256" key="1">
    <source>
        <dbReference type="SAM" id="MobiDB-lite"/>
    </source>
</evidence>
<feature type="compositionally biased region" description="Basic residues" evidence="1">
    <location>
        <begin position="288"/>
        <end position="301"/>
    </location>
</feature>
<feature type="compositionally biased region" description="Gly residues" evidence="1">
    <location>
        <begin position="457"/>
        <end position="468"/>
    </location>
</feature>
<feature type="compositionally biased region" description="Low complexity" evidence="1">
    <location>
        <begin position="469"/>
        <end position="481"/>
    </location>
</feature>
<comment type="caution">
    <text evidence="2">The sequence shown here is derived from an EMBL/GenBank/DDBJ whole genome shotgun (WGS) entry which is preliminary data.</text>
</comment>
<feature type="region of interest" description="Disordered" evidence="1">
    <location>
        <begin position="436"/>
        <end position="489"/>
    </location>
</feature>
<dbReference type="InterPro" id="IPR011990">
    <property type="entry name" value="TPR-like_helical_dom_sf"/>
</dbReference>
<keyword evidence="3" id="KW-1185">Reference proteome</keyword>
<dbReference type="OrthoDB" id="511952at2759"/>
<gene>
    <name evidence="2" type="ORF">C2E20_2963</name>
</gene>
<dbReference type="Proteomes" id="UP000239649">
    <property type="component" value="Unassembled WGS sequence"/>
</dbReference>
<proteinExistence type="predicted"/>
<dbReference type="SUPFAM" id="SSF48452">
    <property type="entry name" value="TPR-like"/>
    <property type="match status" value="1"/>
</dbReference>
<keyword evidence="2" id="KW-0418">Kinase</keyword>
<dbReference type="Gene3D" id="1.25.40.10">
    <property type="entry name" value="Tetratricopeptide repeat domain"/>
    <property type="match status" value="1"/>
</dbReference>
<evidence type="ECO:0000313" key="2">
    <source>
        <dbReference type="EMBL" id="PSC73913.1"/>
    </source>
</evidence>